<reference evidence="1 2" key="1">
    <citation type="journal article" date="2022" name="Int. J. Syst. Evol. Microbiol.">
        <title>Miniphocaeibacter halophilus sp. nov., an ammonium-tolerant acetate-producing bacterium isolated from a biogas system.</title>
        <authorList>
            <person name="Schnurer A."/>
            <person name="Singh A."/>
            <person name="Bi S."/>
            <person name="Qiao W."/>
            <person name="Westerholm M."/>
        </authorList>
    </citation>
    <scope>NUCLEOTIDE SEQUENCE [LARGE SCALE GENOMIC DNA]</scope>
    <source>
        <strain evidence="1 2">AMB_01</strain>
    </source>
</reference>
<sequence>MAKKVFNIFMILLGGICGFTVVYLLDKVQLLSSFEGVVKTVIYVIGIILFSIIFYLIFPKIIKGIDKSTKNVESEIAKLPISEVLLGVVGMIIGLIVALLVSYPLLQLELPYVGNIPMVILSIIIFISLGYLGLRVGRTNKSDLNNTFQKMRISKDKVSKKTINESIKILDTSVIIDGRIKDIIEAGFIEGKIIVPIFVLEELQHIADSDNDLRRQKGRRGLDILKLIQNITSTEVEISQKRYSDIEEVDSKILQLAKELKGKVITNDYNLNKVATVRDIEVLNINELANAMKPIVIPGEQMTVTILKDGKEANQGLAYLEDGTMIVIEDGKNYIGKTVETTVTSVLQTAAGKMIFVRINLNNGKK</sequence>
<dbReference type="Proteomes" id="UP000595814">
    <property type="component" value="Chromosome"/>
</dbReference>
<dbReference type="EMBL" id="CP066744">
    <property type="protein sequence ID" value="QQK07387.1"/>
    <property type="molecule type" value="Genomic_DNA"/>
</dbReference>
<name>A0AC61MPC5_9FIRM</name>
<keyword evidence="2" id="KW-1185">Reference proteome</keyword>
<proteinExistence type="predicted"/>
<protein>
    <submittedName>
        <fullName evidence="1">TRAM domain-containing protein</fullName>
    </submittedName>
</protein>
<evidence type="ECO:0000313" key="2">
    <source>
        <dbReference type="Proteomes" id="UP000595814"/>
    </source>
</evidence>
<gene>
    <name evidence="1" type="ORF">JFY71_08705</name>
</gene>
<accession>A0AC61MPC5</accession>
<evidence type="ECO:0000313" key="1">
    <source>
        <dbReference type="EMBL" id="QQK07387.1"/>
    </source>
</evidence>
<organism evidence="1 2">
    <name type="scientific">Miniphocaeibacter halophilus</name>
    <dbReference type="NCBI Taxonomy" id="2931922"/>
    <lineage>
        <taxon>Bacteria</taxon>
        <taxon>Bacillati</taxon>
        <taxon>Bacillota</taxon>
        <taxon>Tissierellia</taxon>
        <taxon>Tissierellales</taxon>
        <taxon>Peptoniphilaceae</taxon>
        <taxon>Miniphocaeibacter</taxon>
    </lineage>
</organism>